<evidence type="ECO:0000256" key="1">
    <source>
        <dbReference type="SAM" id="MobiDB-lite"/>
    </source>
</evidence>
<feature type="domain" description="FHA" evidence="2">
    <location>
        <begin position="24"/>
        <end position="73"/>
    </location>
</feature>
<feature type="region of interest" description="Disordered" evidence="1">
    <location>
        <begin position="216"/>
        <end position="287"/>
    </location>
</feature>
<evidence type="ECO:0000313" key="4">
    <source>
        <dbReference type="Proteomes" id="UP000317318"/>
    </source>
</evidence>
<dbReference type="RefSeq" id="WP_145364043.1">
    <property type="nucleotide sequence ID" value="NZ_CP036268.1"/>
</dbReference>
<dbReference type="Proteomes" id="UP000317318">
    <property type="component" value="Chromosome"/>
</dbReference>
<dbReference type="OrthoDB" id="9816434at2"/>
<dbReference type="AlphaFoldDB" id="A0A517R290"/>
<protein>
    <submittedName>
        <fullName evidence="3">Glycogen accumulation regulator GarA</fullName>
    </submittedName>
</protein>
<dbReference type="EMBL" id="CP036268">
    <property type="protein sequence ID" value="QDT37974.1"/>
    <property type="molecule type" value="Genomic_DNA"/>
</dbReference>
<dbReference type="InterPro" id="IPR050923">
    <property type="entry name" value="Cell_Proc_Reg/RNA_Proc"/>
</dbReference>
<dbReference type="CDD" id="cd00060">
    <property type="entry name" value="FHA"/>
    <property type="match status" value="1"/>
</dbReference>
<dbReference type="SMART" id="SM00240">
    <property type="entry name" value="FHA"/>
    <property type="match status" value="1"/>
</dbReference>
<dbReference type="InterPro" id="IPR008984">
    <property type="entry name" value="SMAD_FHA_dom_sf"/>
</dbReference>
<dbReference type="PROSITE" id="PS50006">
    <property type="entry name" value="FHA_DOMAIN"/>
    <property type="match status" value="1"/>
</dbReference>
<evidence type="ECO:0000259" key="2">
    <source>
        <dbReference type="PROSITE" id="PS50006"/>
    </source>
</evidence>
<sequence length="287" mass="30606">MRIELELARAAKASVKRVVLRATTLVGRSKECDLRIASSRISRKHCRIHIEDGAVRVTDLGSSNGTYVDSDKVLSGETVTLLPGAKISLGGIKFVVNYDPDAVEETVSEAKPDESAHSTVQFDHDEIATAVATTPDAEDELPYTAAVSDEASVEASVEANVAAPSDSDVAGAETTRFKLDDIDIGDFDESASGDADGEERFDSEEIEIDADDLLVEEDESEEVAASSKEVTVAADDSDGDQQAYFGGDDDEDAVADFLLNDDDGEGEEQSAGMSDELGDFLKQLENK</sequence>
<feature type="compositionally biased region" description="Acidic residues" evidence="1">
    <location>
        <begin position="247"/>
        <end position="268"/>
    </location>
</feature>
<accession>A0A517R290</accession>
<organism evidence="3 4">
    <name type="scientific">Stratiformator vulcanicus</name>
    <dbReference type="NCBI Taxonomy" id="2527980"/>
    <lineage>
        <taxon>Bacteria</taxon>
        <taxon>Pseudomonadati</taxon>
        <taxon>Planctomycetota</taxon>
        <taxon>Planctomycetia</taxon>
        <taxon>Planctomycetales</taxon>
        <taxon>Planctomycetaceae</taxon>
        <taxon>Stratiformator</taxon>
    </lineage>
</organism>
<dbReference type="KEGG" id="svp:Pan189_23580"/>
<dbReference type="SUPFAM" id="SSF49879">
    <property type="entry name" value="SMAD/FHA domain"/>
    <property type="match status" value="1"/>
</dbReference>
<dbReference type="Pfam" id="PF00498">
    <property type="entry name" value="FHA"/>
    <property type="match status" value="1"/>
</dbReference>
<keyword evidence="4" id="KW-1185">Reference proteome</keyword>
<dbReference type="Gene3D" id="2.60.200.20">
    <property type="match status" value="1"/>
</dbReference>
<dbReference type="PANTHER" id="PTHR23308">
    <property type="entry name" value="NUCLEAR INHIBITOR OF PROTEIN PHOSPHATASE-1"/>
    <property type="match status" value="1"/>
</dbReference>
<proteinExistence type="predicted"/>
<name>A0A517R290_9PLAN</name>
<evidence type="ECO:0000313" key="3">
    <source>
        <dbReference type="EMBL" id="QDT37974.1"/>
    </source>
</evidence>
<reference evidence="3 4" key="1">
    <citation type="submission" date="2019-02" db="EMBL/GenBank/DDBJ databases">
        <title>Deep-cultivation of Planctomycetes and their phenomic and genomic characterization uncovers novel biology.</title>
        <authorList>
            <person name="Wiegand S."/>
            <person name="Jogler M."/>
            <person name="Boedeker C."/>
            <person name="Pinto D."/>
            <person name="Vollmers J."/>
            <person name="Rivas-Marin E."/>
            <person name="Kohn T."/>
            <person name="Peeters S.H."/>
            <person name="Heuer A."/>
            <person name="Rast P."/>
            <person name="Oberbeckmann S."/>
            <person name="Bunk B."/>
            <person name="Jeske O."/>
            <person name="Meyerdierks A."/>
            <person name="Storesund J.E."/>
            <person name="Kallscheuer N."/>
            <person name="Luecker S."/>
            <person name="Lage O.M."/>
            <person name="Pohl T."/>
            <person name="Merkel B.J."/>
            <person name="Hornburger P."/>
            <person name="Mueller R.-W."/>
            <person name="Bruemmer F."/>
            <person name="Labrenz M."/>
            <person name="Spormann A.M."/>
            <person name="Op den Camp H."/>
            <person name="Overmann J."/>
            <person name="Amann R."/>
            <person name="Jetten M.S.M."/>
            <person name="Mascher T."/>
            <person name="Medema M.H."/>
            <person name="Devos D.P."/>
            <person name="Kaster A.-K."/>
            <person name="Ovreas L."/>
            <person name="Rohde M."/>
            <person name="Galperin M.Y."/>
            <person name="Jogler C."/>
        </authorList>
    </citation>
    <scope>NUCLEOTIDE SEQUENCE [LARGE SCALE GENOMIC DNA]</scope>
    <source>
        <strain evidence="3 4">Pan189</strain>
    </source>
</reference>
<feature type="compositionally biased region" description="Low complexity" evidence="1">
    <location>
        <begin position="223"/>
        <end position="234"/>
    </location>
</feature>
<dbReference type="InterPro" id="IPR000253">
    <property type="entry name" value="FHA_dom"/>
</dbReference>
<gene>
    <name evidence="3" type="primary">garA_2</name>
    <name evidence="3" type="ORF">Pan189_23580</name>
</gene>